<dbReference type="AlphaFoldDB" id="A0A9E8KQV9"/>
<keyword evidence="3 4" id="KW-0408">Iron</keyword>
<dbReference type="GO" id="GO:0020037">
    <property type="term" value="F:heme binding"/>
    <property type="evidence" value="ECO:0007669"/>
    <property type="project" value="InterPro"/>
</dbReference>
<feature type="chain" id="PRO_5038979593" evidence="5">
    <location>
        <begin position="25"/>
        <end position="136"/>
    </location>
</feature>
<dbReference type="Pfam" id="PF09086">
    <property type="entry name" value="DUF1924"/>
    <property type="match status" value="1"/>
</dbReference>
<evidence type="ECO:0000256" key="5">
    <source>
        <dbReference type="SAM" id="SignalP"/>
    </source>
</evidence>
<gene>
    <name evidence="7" type="ORF">NNL22_06840</name>
</gene>
<evidence type="ECO:0000256" key="2">
    <source>
        <dbReference type="ARBA" id="ARBA00022723"/>
    </source>
</evidence>
<keyword evidence="2 4" id="KW-0479">Metal-binding</keyword>
<evidence type="ECO:0000256" key="4">
    <source>
        <dbReference type="PROSITE-ProRule" id="PRU00433"/>
    </source>
</evidence>
<protein>
    <submittedName>
        <fullName evidence="7">DUF1924 domain-containing protein</fullName>
    </submittedName>
</protein>
<sequence length="136" mass="15362">MNKPDRNKTISVSMLMILTFSSWAAERDSLLDQYVSQGAGQFSAEQGQKLWEQSVDGNAPFTTRSCTNCHSQNVKNSGKHIRTKKIIKPMAPSANPSSLSKTKKIEKWFTRNCKWTFGRVCTPQEKGDIITYLQSQ</sequence>
<dbReference type="InterPro" id="IPR036909">
    <property type="entry name" value="Cyt_c-like_dom_sf"/>
</dbReference>
<proteinExistence type="predicted"/>
<dbReference type="Gene3D" id="1.10.760.10">
    <property type="entry name" value="Cytochrome c-like domain"/>
    <property type="match status" value="1"/>
</dbReference>
<evidence type="ECO:0000256" key="1">
    <source>
        <dbReference type="ARBA" id="ARBA00022617"/>
    </source>
</evidence>
<feature type="domain" description="Cytochrome c" evidence="6">
    <location>
        <begin position="52"/>
        <end position="136"/>
    </location>
</feature>
<dbReference type="InterPro" id="IPR009056">
    <property type="entry name" value="Cyt_c-like_dom"/>
</dbReference>
<reference evidence="7" key="1">
    <citation type="submission" date="2022-07" db="EMBL/GenBank/DDBJ databases">
        <title>Alkalimarinus sp. nov., isolated from gut of a Alitta virens.</title>
        <authorList>
            <person name="Yang A.I."/>
            <person name="Shin N.-R."/>
        </authorList>
    </citation>
    <scope>NUCLEOTIDE SEQUENCE</scope>
    <source>
        <strain evidence="7">FA028</strain>
    </source>
</reference>
<dbReference type="GO" id="GO:0009055">
    <property type="term" value="F:electron transfer activity"/>
    <property type="evidence" value="ECO:0007669"/>
    <property type="project" value="InterPro"/>
</dbReference>
<keyword evidence="5" id="KW-0732">Signal</keyword>
<organism evidence="7 8">
    <name type="scientific">Alkalimarinus sediminis</name>
    <dbReference type="NCBI Taxonomy" id="1632866"/>
    <lineage>
        <taxon>Bacteria</taxon>
        <taxon>Pseudomonadati</taxon>
        <taxon>Pseudomonadota</taxon>
        <taxon>Gammaproteobacteria</taxon>
        <taxon>Alteromonadales</taxon>
        <taxon>Alteromonadaceae</taxon>
        <taxon>Alkalimarinus</taxon>
    </lineage>
</organism>
<dbReference type="PROSITE" id="PS51007">
    <property type="entry name" value="CYTC"/>
    <property type="match status" value="1"/>
</dbReference>
<evidence type="ECO:0000259" key="6">
    <source>
        <dbReference type="PROSITE" id="PS51007"/>
    </source>
</evidence>
<keyword evidence="8" id="KW-1185">Reference proteome</keyword>
<evidence type="ECO:0000256" key="3">
    <source>
        <dbReference type="ARBA" id="ARBA00023004"/>
    </source>
</evidence>
<dbReference type="GO" id="GO:0046872">
    <property type="term" value="F:metal ion binding"/>
    <property type="evidence" value="ECO:0007669"/>
    <property type="project" value="UniProtKB-KW"/>
</dbReference>
<dbReference type="SUPFAM" id="SSF46626">
    <property type="entry name" value="Cytochrome c"/>
    <property type="match status" value="1"/>
</dbReference>
<evidence type="ECO:0000313" key="7">
    <source>
        <dbReference type="EMBL" id="UZW76294.1"/>
    </source>
</evidence>
<evidence type="ECO:0000313" key="8">
    <source>
        <dbReference type="Proteomes" id="UP001164472"/>
    </source>
</evidence>
<name>A0A9E8KQV9_9ALTE</name>
<dbReference type="EMBL" id="CP101527">
    <property type="protein sequence ID" value="UZW76294.1"/>
    <property type="molecule type" value="Genomic_DNA"/>
</dbReference>
<dbReference type="Proteomes" id="UP001164472">
    <property type="component" value="Chromosome"/>
</dbReference>
<dbReference type="KEGG" id="asem:NNL22_06840"/>
<keyword evidence="1 4" id="KW-0349">Heme</keyword>
<accession>A0A9E8KQV9</accession>
<feature type="signal peptide" evidence="5">
    <location>
        <begin position="1"/>
        <end position="24"/>
    </location>
</feature>
<dbReference type="InterPro" id="IPR015170">
    <property type="entry name" value="DUF1924_SHP"/>
</dbReference>
<dbReference type="RefSeq" id="WP_251812070.1">
    <property type="nucleotide sequence ID" value="NZ_CP101527.1"/>
</dbReference>